<dbReference type="InterPro" id="IPR010684">
    <property type="entry name" value="RNA_pol_II_trans_fac_SIII_A"/>
</dbReference>
<reference evidence="2" key="1">
    <citation type="submission" date="2020-01" db="EMBL/GenBank/DDBJ databases">
        <authorList>
            <person name="Mishra B."/>
        </authorList>
    </citation>
    <scope>NUCLEOTIDE SEQUENCE [LARGE SCALE GENOMIC DNA]</scope>
</reference>
<dbReference type="PANTHER" id="PTHR47543">
    <property type="entry name" value="OS08G0169600 PROTEIN"/>
    <property type="match status" value="1"/>
</dbReference>
<feature type="region of interest" description="Disordered" evidence="1">
    <location>
        <begin position="200"/>
        <end position="398"/>
    </location>
</feature>
<feature type="compositionally biased region" description="Polar residues" evidence="1">
    <location>
        <begin position="200"/>
        <end position="218"/>
    </location>
</feature>
<protein>
    <recommendedName>
        <fullName evidence="4">Elongin-A</fullName>
    </recommendedName>
</protein>
<evidence type="ECO:0000256" key="1">
    <source>
        <dbReference type="SAM" id="MobiDB-lite"/>
    </source>
</evidence>
<feature type="compositionally biased region" description="Low complexity" evidence="1">
    <location>
        <begin position="301"/>
        <end position="317"/>
    </location>
</feature>
<feature type="compositionally biased region" description="Polar residues" evidence="1">
    <location>
        <begin position="246"/>
        <end position="262"/>
    </location>
</feature>
<accession>A0A6D2L3E0</accession>
<feature type="compositionally biased region" description="Low complexity" evidence="1">
    <location>
        <begin position="354"/>
        <end position="370"/>
    </location>
</feature>
<feature type="compositionally biased region" description="Polar residues" evidence="1">
    <location>
        <begin position="271"/>
        <end position="288"/>
    </location>
</feature>
<keyword evidence="3" id="KW-1185">Reference proteome</keyword>
<dbReference type="GO" id="GO:0070449">
    <property type="term" value="C:elongin complex"/>
    <property type="evidence" value="ECO:0007669"/>
    <property type="project" value="InterPro"/>
</dbReference>
<dbReference type="Proteomes" id="UP000467841">
    <property type="component" value="Unassembled WGS sequence"/>
</dbReference>
<evidence type="ECO:0000313" key="3">
    <source>
        <dbReference type="Proteomes" id="UP000467841"/>
    </source>
</evidence>
<dbReference type="OrthoDB" id="21513at2759"/>
<name>A0A6D2L3E0_9BRAS</name>
<feature type="compositionally biased region" description="Polar residues" evidence="1">
    <location>
        <begin position="377"/>
        <end position="390"/>
    </location>
</feature>
<dbReference type="GO" id="GO:0006368">
    <property type="term" value="P:transcription elongation by RNA polymerase II"/>
    <property type="evidence" value="ECO:0007669"/>
    <property type="project" value="InterPro"/>
</dbReference>
<gene>
    <name evidence="2" type="ORF">MERR_LOCUS43066</name>
</gene>
<dbReference type="AlphaFoldDB" id="A0A6D2L3E0"/>
<proteinExistence type="predicted"/>
<organism evidence="2 3">
    <name type="scientific">Microthlaspi erraticum</name>
    <dbReference type="NCBI Taxonomy" id="1685480"/>
    <lineage>
        <taxon>Eukaryota</taxon>
        <taxon>Viridiplantae</taxon>
        <taxon>Streptophyta</taxon>
        <taxon>Embryophyta</taxon>
        <taxon>Tracheophyta</taxon>
        <taxon>Spermatophyta</taxon>
        <taxon>Magnoliopsida</taxon>
        <taxon>eudicotyledons</taxon>
        <taxon>Gunneridae</taxon>
        <taxon>Pentapetalae</taxon>
        <taxon>rosids</taxon>
        <taxon>malvids</taxon>
        <taxon>Brassicales</taxon>
        <taxon>Brassicaceae</taxon>
        <taxon>Coluteocarpeae</taxon>
        <taxon>Microthlaspi</taxon>
    </lineage>
</organism>
<dbReference type="PANTHER" id="PTHR47543:SF2">
    <property type="entry name" value="RNA POLYMERASE II TRANSCRIPTION FACTOR SIII SUBUNIT A"/>
    <property type="match status" value="1"/>
</dbReference>
<dbReference type="Pfam" id="PF06881">
    <property type="entry name" value="Elongin_A"/>
    <property type="match status" value="1"/>
</dbReference>
<dbReference type="EMBL" id="CACVBM020001607">
    <property type="protein sequence ID" value="CAA7055830.1"/>
    <property type="molecule type" value="Genomic_DNA"/>
</dbReference>
<evidence type="ECO:0000313" key="2">
    <source>
        <dbReference type="EMBL" id="CAA7055830.1"/>
    </source>
</evidence>
<feature type="compositionally biased region" description="Polar residues" evidence="1">
    <location>
        <begin position="324"/>
        <end position="341"/>
    </location>
</feature>
<comment type="caution">
    <text evidence="2">The sequence shown here is derived from an EMBL/GenBank/DDBJ whole genome shotgun (WGS) entry which is preliminary data.</text>
</comment>
<dbReference type="Gene3D" id="6.10.250.3180">
    <property type="match status" value="1"/>
</dbReference>
<evidence type="ECO:0008006" key="4">
    <source>
        <dbReference type="Google" id="ProtNLM"/>
    </source>
</evidence>
<sequence>MSSFEGLSKKPLSLVDLCVRTAIDNVRYIGYVGGVDFHLLDQIMQHCTLEQLMHIEDCTQDTDLSPVTNKYWKRFCVKQFGPKADALNVIVDEDFKWRELYEAKLKEVEEDEKLVIDKLKERYKAEDERKQSRQTKLCSKTPPMKKPFWGNSGSSYNLSNVKSNIMKKAKLDLYKSHEVKNLTAIKRNTIQKSFSISAPTRTGVSANVPSTSRSNSFAQEVKNLTPVKRNTIPPKGFSISAPRRTGLSTNVPSTSRSISNGERNPPPKRVNSLQGTPPSTSRSNSTGERTLPPKRVNSFQGTSPPSTSRSNSSGERNQPPKRVNSLQGTPPSTSRSNSTGERTLPPKRVNSFQGTSPPSTSRSNSSGERNQPPKRVNSLQGTPPSTSRNAATKRKHLV</sequence>